<reference evidence="2 3" key="1">
    <citation type="submission" date="2024-01" db="EMBL/GenBank/DDBJ databases">
        <title>Genome assemblies of Stephania.</title>
        <authorList>
            <person name="Yang L."/>
        </authorList>
    </citation>
    <scope>NUCLEOTIDE SEQUENCE [LARGE SCALE GENOMIC DNA]</scope>
    <source>
        <strain evidence="2">JXDWG</strain>
        <tissue evidence="2">Leaf</tissue>
    </source>
</reference>
<comment type="caution">
    <text evidence="2">The sequence shown here is derived from an EMBL/GenBank/DDBJ whole genome shotgun (WGS) entry which is preliminary data.</text>
</comment>
<dbReference type="EMBL" id="JBBNAG010000001">
    <property type="protein sequence ID" value="KAK9165839.1"/>
    <property type="molecule type" value="Genomic_DNA"/>
</dbReference>
<proteinExistence type="predicted"/>
<sequence length="142" mass="14291">MVELVVEAVVDGVESAGLDPEHGAGDEMLGGDVGDPWHEGVHDYAGEVVGEVVMSRGEAVGEELEMDWVVVGVGWDGEGSSGIGGGGEGGEDSLASDVGGGESDLEAFGGEAFGEAEHWVEVALGGEGHQQDLGRGFIGCHG</sequence>
<protein>
    <submittedName>
        <fullName evidence="2">Uncharacterized protein</fullName>
    </submittedName>
</protein>
<keyword evidence="3" id="KW-1185">Reference proteome</keyword>
<dbReference type="Proteomes" id="UP001419268">
    <property type="component" value="Unassembled WGS sequence"/>
</dbReference>
<evidence type="ECO:0000313" key="2">
    <source>
        <dbReference type="EMBL" id="KAK9165839.1"/>
    </source>
</evidence>
<feature type="compositionally biased region" description="Gly residues" evidence="1">
    <location>
        <begin position="79"/>
        <end position="88"/>
    </location>
</feature>
<evidence type="ECO:0000313" key="3">
    <source>
        <dbReference type="Proteomes" id="UP001419268"/>
    </source>
</evidence>
<evidence type="ECO:0000256" key="1">
    <source>
        <dbReference type="SAM" id="MobiDB-lite"/>
    </source>
</evidence>
<dbReference type="AlphaFoldDB" id="A0AAP0LBA4"/>
<organism evidence="2 3">
    <name type="scientific">Stephania cephalantha</name>
    <dbReference type="NCBI Taxonomy" id="152367"/>
    <lineage>
        <taxon>Eukaryota</taxon>
        <taxon>Viridiplantae</taxon>
        <taxon>Streptophyta</taxon>
        <taxon>Embryophyta</taxon>
        <taxon>Tracheophyta</taxon>
        <taxon>Spermatophyta</taxon>
        <taxon>Magnoliopsida</taxon>
        <taxon>Ranunculales</taxon>
        <taxon>Menispermaceae</taxon>
        <taxon>Menispermoideae</taxon>
        <taxon>Cissampelideae</taxon>
        <taxon>Stephania</taxon>
    </lineage>
</organism>
<gene>
    <name evidence="2" type="ORF">Scep_001030</name>
</gene>
<name>A0AAP0LBA4_9MAGN</name>
<feature type="region of interest" description="Disordered" evidence="1">
    <location>
        <begin position="79"/>
        <end position="104"/>
    </location>
</feature>
<accession>A0AAP0LBA4</accession>